<sequence length="66" mass="6917">MTVGIWRNSIIATIVTAIIITATVSNSQGQTAGLISLPIVAILLGLVGLSFTIVTVKKMITSDLYN</sequence>
<protein>
    <submittedName>
        <fullName evidence="2">Uncharacterized protein</fullName>
    </submittedName>
</protein>
<gene>
    <name evidence="2" type="ORF">QNH24_16260</name>
</gene>
<keyword evidence="1" id="KW-0472">Membrane</keyword>
<keyword evidence="1" id="KW-1133">Transmembrane helix</keyword>
<proteinExistence type="predicted"/>
<evidence type="ECO:0000313" key="2">
    <source>
        <dbReference type="EMBL" id="WHY49880.1"/>
    </source>
</evidence>
<reference evidence="2" key="1">
    <citation type="submission" date="2023-05" db="EMBL/GenBank/DDBJ databases">
        <title>Comparative genomics of Bacillaceae isolates and their secondary metabolite potential.</title>
        <authorList>
            <person name="Song L."/>
            <person name="Nielsen L.J."/>
            <person name="Mohite O."/>
            <person name="Xu X."/>
            <person name="Weber T."/>
            <person name="Kovacs A.T."/>
        </authorList>
    </citation>
    <scope>NUCLEOTIDE SEQUENCE</scope>
    <source>
        <strain evidence="2">LY1</strain>
    </source>
</reference>
<dbReference type="Proteomes" id="UP001178322">
    <property type="component" value="Chromosome"/>
</dbReference>
<evidence type="ECO:0000256" key="1">
    <source>
        <dbReference type="SAM" id="Phobius"/>
    </source>
</evidence>
<dbReference type="AlphaFoldDB" id="A0AAX3WPV6"/>
<feature type="transmembrane region" description="Helical" evidence="1">
    <location>
        <begin position="37"/>
        <end position="56"/>
    </location>
</feature>
<organism evidence="2 3">
    <name type="scientific">Lysinibacillus pakistanensis</name>
    <dbReference type="NCBI Taxonomy" id="759811"/>
    <lineage>
        <taxon>Bacteria</taxon>
        <taxon>Bacillati</taxon>
        <taxon>Bacillota</taxon>
        <taxon>Bacilli</taxon>
        <taxon>Bacillales</taxon>
        <taxon>Bacillaceae</taxon>
        <taxon>Lysinibacillus</taxon>
    </lineage>
</organism>
<evidence type="ECO:0000313" key="3">
    <source>
        <dbReference type="Proteomes" id="UP001178322"/>
    </source>
</evidence>
<accession>A0AAX3WPV6</accession>
<keyword evidence="1" id="KW-0812">Transmembrane</keyword>
<name>A0AAX3WPV6_9BACI</name>
<dbReference type="EMBL" id="CP126101">
    <property type="protein sequence ID" value="WHY49880.1"/>
    <property type="molecule type" value="Genomic_DNA"/>
</dbReference>
<dbReference type="RefSeq" id="WP_283868599.1">
    <property type="nucleotide sequence ID" value="NZ_CP126101.1"/>
</dbReference>